<feature type="region of interest" description="Disordered" evidence="1">
    <location>
        <begin position="1"/>
        <end position="33"/>
    </location>
</feature>
<accession>A0ABT3C6J4</accession>
<feature type="compositionally biased region" description="Basic and acidic residues" evidence="1">
    <location>
        <begin position="14"/>
        <end position="26"/>
    </location>
</feature>
<dbReference type="Proteomes" id="UP001526201">
    <property type="component" value="Unassembled WGS sequence"/>
</dbReference>
<reference evidence="3 4" key="1">
    <citation type="journal article" date="2022" name="BMC Genomics">
        <title>Comparative genome analysis of mycobacteria focusing on tRNA and non-coding RNA.</title>
        <authorList>
            <person name="Behra P.R.K."/>
            <person name="Pettersson B.M.F."/>
            <person name="Ramesh M."/>
            <person name="Das S."/>
            <person name="Dasgupta S."/>
            <person name="Kirsebom L.A."/>
        </authorList>
    </citation>
    <scope>NUCLEOTIDE SEQUENCE [LARGE SCALE GENOMIC DNA]</scope>
    <source>
        <strain evidence="3 4">DSM 44078</strain>
    </source>
</reference>
<dbReference type="EMBL" id="JACKTY010000012">
    <property type="protein sequence ID" value="MCV7225030.1"/>
    <property type="molecule type" value="Genomic_DNA"/>
</dbReference>
<feature type="transmembrane region" description="Helical" evidence="2">
    <location>
        <begin position="53"/>
        <end position="75"/>
    </location>
</feature>
<feature type="transmembrane region" description="Helical" evidence="2">
    <location>
        <begin position="81"/>
        <end position="100"/>
    </location>
</feature>
<keyword evidence="2" id="KW-1133">Transmembrane helix</keyword>
<comment type="caution">
    <text evidence="3">The sequence shown here is derived from an EMBL/GenBank/DDBJ whole genome shotgun (WGS) entry which is preliminary data.</text>
</comment>
<keyword evidence="4" id="KW-1185">Reference proteome</keyword>
<dbReference type="RefSeq" id="WP_264065780.1">
    <property type="nucleotide sequence ID" value="NZ_JACKTY010000012.1"/>
</dbReference>
<gene>
    <name evidence="3" type="ORF">H7J73_03110</name>
</gene>
<organism evidence="3 4">
    <name type="scientific">Mycolicibacterium komossense</name>
    <dbReference type="NCBI Taxonomy" id="1779"/>
    <lineage>
        <taxon>Bacteria</taxon>
        <taxon>Bacillati</taxon>
        <taxon>Actinomycetota</taxon>
        <taxon>Actinomycetes</taxon>
        <taxon>Mycobacteriales</taxon>
        <taxon>Mycobacteriaceae</taxon>
        <taxon>Mycolicibacterium</taxon>
    </lineage>
</organism>
<feature type="region of interest" description="Disordered" evidence="1">
    <location>
        <begin position="231"/>
        <end position="257"/>
    </location>
</feature>
<evidence type="ECO:0000313" key="4">
    <source>
        <dbReference type="Proteomes" id="UP001526201"/>
    </source>
</evidence>
<feature type="compositionally biased region" description="Low complexity" evidence="1">
    <location>
        <begin position="1"/>
        <end position="13"/>
    </location>
</feature>
<keyword evidence="2" id="KW-0812">Transmembrane</keyword>
<protein>
    <submittedName>
        <fullName evidence="3">DUF4191 domain-containing protein</fullName>
    </submittedName>
</protein>
<evidence type="ECO:0000256" key="1">
    <source>
        <dbReference type="SAM" id="MobiDB-lite"/>
    </source>
</evidence>
<keyword evidence="2" id="KW-0472">Membrane</keyword>
<evidence type="ECO:0000313" key="3">
    <source>
        <dbReference type="EMBL" id="MCV7225030.1"/>
    </source>
</evidence>
<sequence>MAQSRKSPASTAKKAADKAAKAEAKATRKAASKQRRSQLWQAFQMQRKEDKRLLPYMIGAFVVIVAIAVAAGIAIGGFTMVMLIPLGVVLGALVAFIIFGRRAQKSVYRKAEGQTGAAAWALDNLRGKWRVTPGVAATGHFDAVHRVIGRPGVIFVAEGSATRVKPLLAQEKKRTARLIGDVPIYDIVVGNGEGEVPLAKLERHLTKLPANITVKQMDSLESRLAALGTKIGPAAMPKGPMPSGAKVRGVQRSVRRK</sequence>
<dbReference type="Pfam" id="PF13829">
    <property type="entry name" value="DUF4191"/>
    <property type="match status" value="1"/>
</dbReference>
<evidence type="ECO:0000256" key="2">
    <source>
        <dbReference type="SAM" id="Phobius"/>
    </source>
</evidence>
<name>A0ABT3C6J4_9MYCO</name>
<proteinExistence type="predicted"/>
<dbReference type="InterPro" id="IPR025445">
    <property type="entry name" value="DUF4191"/>
</dbReference>